<accession>A0A2W7PVE1</accession>
<evidence type="ECO:0000313" key="1">
    <source>
        <dbReference type="EMBL" id="PZX13499.1"/>
    </source>
</evidence>
<keyword evidence="2" id="KW-1185">Reference proteome</keyword>
<comment type="caution">
    <text evidence="1">The sequence shown here is derived from an EMBL/GenBank/DDBJ whole genome shotgun (WGS) entry which is preliminary data.</text>
</comment>
<proteinExistence type="predicted"/>
<dbReference type="SUPFAM" id="SSF52540">
    <property type="entry name" value="P-loop containing nucleoside triphosphate hydrolases"/>
    <property type="match status" value="1"/>
</dbReference>
<dbReference type="EMBL" id="QKZL01000018">
    <property type="protein sequence ID" value="PZX13499.1"/>
    <property type="molecule type" value="Genomic_DNA"/>
</dbReference>
<dbReference type="Gene3D" id="3.40.50.300">
    <property type="entry name" value="P-loop containing nucleotide triphosphate hydrolases"/>
    <property type="match status" value="1"/>
</dbReference>
<organism evidence="1 2">
    <name type="scientific">Palleronia aestuarii</name>
    <dbReference type="NCBI Taxonomy" id="568105"/>
    <lineage>
        <taxon>Bacteria</taxon>
        <taxon>Pseudomonadati</taxon>
        <taxon>Pseudomonadota</taxon>
        <taxon>Alphaproteobacteria</taxon>
        <taxon>Rhodobacterales</taxon>
        <taxon>Roseobacteraceae</taxon>
        <taxon>Palleronia</taxon>
    </lineage>
</organism>
<gene>
    <name evidence="1" type="ORF">LX81_03284</name>
</gene>
<dbReference type="OrthoDB" id="7687351at2"/>
<evidence type="ECO:0008006" key="3">
    <source>
        <dbReference type="Google" id="ProtNLM"/>
    </source>
</evidence>
<name>A0A2W7PVE1_9RHOB</name>
<dbReference type="AlphaFoldDB" id="A0A2W7PVE1"/>
<reference evidence="1 2" key="1">
    <citation type="submission" date="2018-06" db="EMBL/GenBank/DDBJ databases">
        <title>Genomic Encyclopedia of Archaeal and Bacterial Type Strains, Phase II (KMG-II): from individual species to whole genera.</title>
        <authorList>
            <person name="Goeker M."/>
        </authorList>
    </citation>
    <scope>NUCLEOTIDE SEQUENCE [LARGE SCALE GENOMIC DNA]</scope>
    <source>
        <strain evidence="1 2">DSM 22009</strain>
    </source>
</reference>
<dbReference type="Proteomes" id="UP000248916">
    <property type="component" value="Unassembled WGS sequence"/>
</dbReference>
<dbReference type="RefSeq" id="WP_111538352.1">
    <property type="nucleotide sequence ID" value="NZ_QKZL01000018.1"/>
</dbReference>
<protein>
    <recommendedName>
        <fullName evidence="3">Sulfotransferase family protein</fullName>
    </recommendedName>
</protein>
<dbReference type="InterPro" id="IPR027417">
    <property type="entry name" value="P-loop_NTPase"/>
</dbReference>
<evidence type="ECO:0000313" key="2">
    <source>
        <dbReference type="Proteomes" id="UP000248916"/>
    </source>
</evidence>
<sequence>MLLSFERRFLFVANTKTASTSIESVLRPHAEIVRAGSPALKHTPLARALDEHQEDFARAGRSPADLLKFGVMRDPVDWILSWYRYRRGNDVESPLPADMDFPAFWARADWNIRRADGSRYLQRDLFCAPDGRLLADLVIPFDRIEPVFGAVRAGLGLPPAEALPRENRSRLGATDPLPPALLEEMRAFYAEDYALWDRLGEINAPALARLEAGAWRPSGLRRALSPFLEGAKRAWSRGRPARRP</sequence>